<gene>
    <name evidence="2" type="ORF">GDO81_026350</name>
</gene>
<dbReference type="Proteomes" id="UP000824782">
    <property type="component" value="Unassembled WGS sequence"/>
</dbReference>
<dbReference type="EMBL" id="WNYA01043463">
    <property type="protein sequence ID" value="KAG8536444.1"/>
    <property type="molecule type" value="Genomic_DNA"/>
</dbReference>
<comment type="caution">
    <text evidence="2">The sequence shown here is derived from an EMBL/GenBank/DDBJ whole genome shotgun (WGS) entry which is preliminary data.</text>
</comment>
<evidence type="ECO:0000313" key="3">
    <source>
        <dbReference type="Proteomes" id="UP000824782"/>
    </source>
</evidence>
<proteinExistence type="predicted"/>
<reference evidence="2" key="1">
    <citation type="thesis" date="2020" institute="ProQuest LLC" country="789 East Eisenhower Parkway, Ann Arbor, MI, USA">
        <title>Comparative Genomics and Chromosome Evolution.</title>
        <authorList>
            <person name="Mudd A.B."/>
        </authorList>
    </citation>
    <scope>NUCLEOTIDE SEQUENCE</scope>
    <source>
        <strain evidence="2">237g6f4</strain>
        <tissue evidence="2">Blood</tissue>
    </source>
</reference>
<protein>
    <submittedName>
        <fullName evidence="2">Uncharacterized protein</fullName>
    </submittedName>
</protein>
<dbReference type="AlphaFoldDB" id="A0AAV6YME5"/>
<evidence type="ECO:0000256" key="1">
    <source>
        <dbReference type="SAM" id="MobiDB-lite"/>
    </source>
</evidence>
<keyword evidence="3" id="KW-1185">Reference proteome</keyword>
<evidence type="ECO:0000313" key="2">
    <source>
        <dbReference type="EMBL" id="KAG8536444.1"/>
    </source>
</evidence>
<feature type="compositionally biased region" description="Polar residues" evidence="1">
    <location>
        <begin position="1"/>
        <end position="18"/>
    </location>
</feature>
<accession>A0AAV6YME5</accession>
<feature type="region of interest" description="Disordered" evidence="1">
    <location>
        <begin position="1"/>
        <end position="22"/>
    </location>
</feature>
<sequence>MLSLRNQIASSDTTTSHAGSGGQTCAIESCLTTWLQRSLLQDGCGTCSNSQTFHIQNLFVSLCNLSGRGGRIQGSYLVSKGQHVYIYEKLSSHRNIFLNNI</sequence>
<organism evidence="2 3">
    <name type="scientific">Engystomops pustulosus</name>
    <name type="common">Tungara frog</name>
    <name type="synonym">Physalaemus pustulosus</name>
    <dbReference type="NCBI Taxonomy" id="76066"/>
    <lineage>
        <taxon>Eukaryota</taxon>
        <taxon>Metazoa</taxon>
        <taxon>Chordata</taxon>
        <taxon>Craniata</taxon>
        <taxon>Vertebrata</taxon>
        <taxon>Euteleostomi</taxon>
        <taxon>Amphibia</taxon>
        <taxon>Batrachia</taxon>
        <taxon>Anura</taxon>
        <taxon>Neobatrachia</taxon>
        <taxon>Hyloidea</taxon>
        <taxon>Leptodactylidae</taxon>
        <taxon>Leiuperinae</taxon>
        <taxon>Engystomops</taxon>
    </lineage>
</organism>
<name>A0AAV6YME5_ENGPU</name>